<dbReference type="SUPFAM" id="SSF53686">
    <property type="entry name" value="Tryptophan synthase beta subunit-like PLP-dependent enzymes"/>
    <property type="match status" value="1"/>
</dbReference>
<accession>A0ABM1EQV5</accession>
<proteinExistence type="predicted"/>
<evidence type="ECO:0000259" key="6">
    <source>
        <dbReference type="Pfam" id="PF00291"/>
    </source>
</evidence>
<dbReference type="Proteomes" id="UP000695022">
    <property type="component" value="Unplaced"/>
</dbReference>
<dbReference type="Pfam" id="PF00291">
    <property type="entry name" value="PALP"/>
    <property type="match status" value="1"/>
</dbReference>
<evidence type="ECO:0000256" key="1">
    <source>
        <dbReference type="ARBA" id="ARBA00001933"/>
    </source>
</evidence>
<dbReference type="InterPro" id="IPR050147">
    <property type="entry name" value="Ser/Thr_Dehydratase"/>
</dbReference>
<protein>
    <recommendedName>
        <fullName evidence="4">L-serine deaminase</fullName>
    </recommendedName>
    <alternativeName>
        <fullName evidence="5">L-threonine dehydratase</fullName>
    </alternativeName>
</protein>
<dbReference type="PANTHER" id="PTHR48078">
    <property type="entry name" value="THREONINE DEHYDRATASE, MITOCHONDRIAL-RELATED"/>
    <property type="match status" value="1"/>
</dbReference>
<keyword evidence="3" id="KW-0456">Lyase</keyword>
<dbReference type="PANTHER" id="PTHR48078:SF14">
    <property type="entry name" value="L-SERINE AMMONIA-LYASE"/>
    <property type="match status" value="1"/>
</dbReference>
<evidence type="ECO:0000256" key="4">
    <source>
        <dbReference type="ARBA" id="ARBA00041766"/>
    </source>
</evidence>
<dbReference type="Gene3D" id="3.40.50.1100">
    <property type="match status" value="2"/>
</dbReference>
<keyword evidence="2" id="KW-0663">Pyridoxal phosphate</keyword>
<evidence type="ECO:0000256" key="2">
    <source>
        <dbReference type="ARBA" id="ARBA00022898"/>
    </source>
</evidence>
<gene>
    <name evidence="8" type="primary">LOC106814740</name>
</gene>
<feature type="domain" description="Tryptophan synthase beta chain-like PALP" evidence="6">
    <location>
        <begin position="42"/>
        <end position="184"/>
    </location>
</feature>
<dbReference type="RefSeq" id="XP_014674576.1">
    <property type="nucleotide sequence ID" value="XM_014819090.1"/>
</dbReference>
<organism evidence="7 8">
    <name type="scientific">Priapulus caudatus</name>
    <name type="common">Priapulid worm</name>
    <dbReference type="NCBI Taxonomy" id="37621"/>
    <lineage>
        <taxon>Eukaryota</taxon>
        <taxon>Metazoa</taxon>
        <taxon>Ecdysozoa</taxon>
        <taxon>Scalidophora</taxon>
        <taxon>Priapulida</taxon>
        <taxon>Priapulimorpha</taxon>
        <taxon>Priapulimorphida</taxon>
        <taxon>Priapulidae</taxon>
        <taxon>Priapulus</taxon>
    </lineage>
</organism>
<dbReference type="InterPro" id="IPR036052">
    <property type="entry name" value="TrpB-like_PALP_sf"/>
</dbReference>
<dbReference type="GeneID" id="106814740"/>
<keyword evidence="7" id="KW-1185">Reference proteome</keyword>
<comment type="cofactor">
    <cofactor evidence="1">
        <name>pyridoxal 5'-phosphate</name>
        <dbReference type="ChEBI" id="CHEBI:597326"/>
    </cofactor>
</comment>
<reference evidence="8" key="1">
    <citation type="submission" date="2025-08" db="UniProtKB">
        <authorList>
            <consortium name="RefSeq"/>
        </authorList>
    </citation>
    <scope>IDENTIFICATION</scope>
</reference>
<sequence>MSQISCVANASITKLECNTCPLLTLEELKKALVIVQDSHLCRRTPMLYNMQDLLTADATMHLHLKMESMQPTGSFKVRGLANQLANLPDNVKTGRSRLITMSGGNYGKAFAYALSQMGLKGLVVMPTSVPTNRIELIEGFGMEVELVAKSEMMVCVNRHVKENGMTFLHSFDDPVIIAGHSSIGV</sequence>
<evidence type="ECO:0000313" key="7">
    <source>
        <dbReference type="Proteomes" id="UP000695022"/>
    </source>
</evidence>
<evidence type="ECO:0000256" key="3">
    <source>
        <dbReference type="ARBA" id="ARBA00023239"/>
    </source>
</evidence>
<name>A0ABM1EQV5_PRICU</name>
<evidence type="ECO:0000256" key="5">
    <source>
        <dbReference type="ARBA" id="ARBA00042605"/>
    </source>
</evidence>
<dbReference type="InterPro" id="IPR001926">
    <property type="entry name" value="TrpB-like_PALP"/>
</dbReference>
<evidence type="ECO:0000313" key="8">
    <source>
        <dbReference type="RefSeq" id="XP_014674576.1"/>
    </source>
</evidence>